<evidence type="ECO:0000256" key="10">
    <source>
        <dbReference type="RuleBase" id="RU367159"/>
    </source>
</evidence>
<keyword evidence="7 10" id="KW-0539">Nucleus</keyword>
<feature type="compositionally biased region" description="Polar residues" evidence="11">
    <location>
        <begin position="1"/>
        <end position="14"/>
    </location>
</feature>
<evidence type="ECO:0000256" key="8">
    <source>
        <dbReference type="ARBA" id="ARBA00057829"/>
    </source>
</evidence>
<comment type="similarity">
    <text evidence="2 10">Belongs to the GRAS family. DELLA subfamily.</text>
</comment>
<dbReference type="InterPro" id="IPR005202">
    <property type="entry name" value="TF_GRAS"/>
</dbReference>
<gene>
    <name evidence="14" type="primary">LOC111481890</name>
</gene>
<dbReference type="SMART" id="SM01129">
    <property type="entry name" value="DELLA"/>
    <property type="match status" value="1"/>
</dbReference>
<dbReference type="Pfam" id="PF03514">
    <property type="entry name" value="GRAS"/>
    <property type="match status" value="1"/>
</dbReference>
<dbReference type="AlphaFoldDB" id="A0A6J1J1L1"/>
<comment type="subcellular location">
    <subcellularLocation>
        <location evidence="1 10">Nucleus</location>
    </subcellularLocation>
</comment>
<evidence type="ECO:0000313" key="13">
    <source>
        <dbReference type="Proteomes" id="UP000504608"/>
    </source>
</evidence>
<dbReference type="KEGG" id="cmax:111481890"/>
<dbReference type="InterPro" id="IPR038088">
    <property type="entry name" value="DELLA_N_sf"/>
</dbReference>
<comment type="function">
    <text evidence="8">Probable transcriptional regulator that acts as a repressor of the gibberellin (GA) signaling pathway. Probably acts by participating in large multiprotein complexes that represses transcription of GA-inducible genes. Upon GA application, it is degraded by the proteasome, allowing the GA signaling pathway.</text>
</comment>
<evidence type="ECO:0000256" key="7">
    <source>
        <dbReference type="ARBA" id="ARBA00023242"/>
    </source>
</evidence>
<dbReference type="OrthoDB" id="761920at2759"/>
<reference evidence="14" key="1">
    <citation type="submission" date="2025-08" db="UniProtKB">
        <authorList>
            <consortium name="RefSeq"/>
        </authorList>
    </citation>
    <scope>IDENTIFICATION</scope>
    <source>
        <tissue evidence="14">Young leaves</tissue>
    </source>
</reference>
<keyword evidence="13" id="KW-1185">Reference proteome</keyword>
<keyword evidence="6 10" id="KW-0804">Transcription</keyword>
<feature type="region of interest" description="Disordered" evidence="11">
    <location>
        <begin position="1"/>
        <end position="22"/>
    </location>
</feature>
<evidence type="ECO:0000256" key="9">
    <source>
        <dbReference type="PROSITE-ProRule" id="PRU01191"/>
    </source>
</evidence>
<dbReference type="Pfam" id="PF12041">
    <property type="entry name" value="DELLA"/>
    <property type="match status" value="1"/>
</dbReference>
<feature type="short sequence motif" description="LXXLL motif" evidence="9">
    <location>
        <begin position="371"/>
        <end position="375"/>
    </location>
</feature>
<feature type="domain" description="Transcriptional factor DELLA N-terminal" evidence="12">
    <location>
        <begin position="28"/>
        <end position="94"/>
    </location>
</feature>
<dbReference type="PANTHER" id="PTHR31636">
    <property type="entry name" value="OSJNBA0084A10.13 PROTEIN-RELATED"/>
    <property type="match status" value="1"/>
</dbReference>
<evidence type="ECO:0000259" key="12">
    <source>
        <dbReference type="Pfam" id="PF12041"/>
    </source>
</evidence>
<feature type="short sequence motif" description="VHIID" evidence="9">
    <location>
        <begin position="277"/>
        <end position="281"/>
    </location>
</feature>
<dbReference type="InterPro" id="IPR021914">
    <property type="entry name" value="TF_DELLA_N"/>
</dbReference>
<dbReference type="GO" id="GO:0009740">
    <property type="term" value="P:gibberellic acid mediated signaling pathway"/>
    <property type="evidence" value="ECO:0007669"/>
    <property type="project" value="UniProtKB-UniRule"/>
</dbReference>
<comment type="caution">
    <text evidence="9">Lacks conserved residue(s) required for the propagation of feature annotation.</text>
</comment>
<comment type="domain">
    <text evidence="10">The DELLA motif is required for its GA-induced degradation.</text>
</comment>
<dbReference type="PROSITE" id="PS50985">
    <property type="entry name" value="GRAS"/>
    <property type="match status" value="1"/>
</dbReference>
<feature type="region of interest" description="SAW" evidence="9">
    <location>
        <begin position="455"/>
        <end position="532"/>
    </location>
</feature>
<dbReference type="RefSeq" id="XP_022983256.1">
    <property type="nucleotide sequence ID" value="XM_023127488.1"/>
</dbReference>
<evidence type="ECO:0000256" key="6">
    <source>
        <dbReference type="ARBA" id="ARBA00023163"/>
    </source>
</evidence>
<evidence type="ECO:0000256" key="2">
    <source>
        <dbReference type="ARBA" id="ARBA00010273"/>
    </source>
</evidence>
<sequence>MKQDNTHQSPNPTAAETKKLAVGDQDEDKLLAALGYNVRSSDMSDVALKIEQLEMVMGLSEHDGISPLSSNTNHYNPSDMSSWIETMIDELNNPVHAGAESIPAIATTAAFTDDSEYDLRVIPGISAFPQLNSTSTRKRYKNSDCESVLVNAPSFSEPSRSVVLVDSAETGVHLVHSLLACADAVSKNNINLAEAILKHIKILVDAQAGAVRKVAGYFTQALTYRIYRFYPLKPFECSSSYTDQLQIHFYESCPYLKFSHFTANQAILESIGLSGSVHVIDFNLQQGLQWPPLIQALALRPGGPPAFYLTGISSPPGDGLQKVGTKLANFAEKFGVKFEFRGFYCKNFGDLEPFMLDLEAETVAINSIFELHRLLAYPGAIQKALTTIKALNPKIITLVEQVANHNGPSFMERFTEALHYYSSLFDALEEASAAGSLDVVRSEEYLGRQICNVVGCEGTDRVERHETVAQWLSRMQSSGFEMIHLGSNAFKQANTLLSALFHGRNGYKVEENNGSLTLGWHTRPLIATSAWTVPVASGSGTGTGEPK</sequence>
<dbReference type="GO" id="GO:0016036">
    <property type="term" value="P:cellular response to phosphate starvation"/>
    <property type="evidence" value="ECO:0007669"/>
    <property type="project" value="UniProtKB-ARBA"/>
</dbReference>
<dbReference type="GO" id="GO:0005634">
    <property type="term" value="C:nucleus"/>
    <property type="evidence" value="ECO:0007669"/>
    <property type="project" value="UniProtKB-SubCell"/>
</dbReference>
<accession>A0A6J1J1L1</accession>
<dbReference type="Proteomes" id="UP000504608">
    <property type="component" value="Unplaced"/>
</dbReference>
<feature type="region of interest" description="Leucine repeat II (LRII)" evidence="9">
    <location>
        <begin position="322"/>
        <end position="354"/>
    </location>
</feature>
<keyword evidence="3" id="KW-0832">Ubl conjugation</keyword>
<evidence type="ECO:0000256" key="11">
    <source>
        <dbReference type="SAM" id="MobiDB-lite"/>
    </source>
</evidence>
<keyword evidence="5 10" id="KW-0805">Transcription regulation</keyword>
<evidence type="ECO:0000256" key="4">
    <source>
        <dbReference type="ARBA" id="ARBA00022941"/>
    </source>
</evidence>
<proteinExistence type="inferred from homology"/>
<evidence type="ECO:0000313" key="14">
    <source>
        <dbReference type="RefSeq" id="XP_022983256.1"/>
    </source>
</evidence>
<evidence type="ECO:0000256" key="5">
    <source>
        <dbReference type="ARBA" id="ARBA00023015"/>
    </source>
</evidence>
<feature type="region of interest" description="VHIID" evidence="9">
    <location>
        <begin position="246"/>
        <end position="311"/>
    </location>
</feature>
<dbReference type="GeneID" id="111481890"/>
<evidence type="ECO:0000256" key="1">
    <source>
        <dbReference type="ARBA" id="ARBA00004123"/>
    </source>
</evidence>
<protein>
    <recommendedName>
        <fullName evidence="10">DELLA protein</fullName>
    </recommendedName>
</protein>
<dbReference type="GO" id="GO:0045944">
    <property type="term" value="P:positive regulation of transcription by RNA polymerase II"/>
    <property type="evidence" value="ECO:0007669"/>
    <property type="project" value="UniProtKB-ARBA"/>
</dbReference>
<organism evidence="13 14">
    <name type="scientific">Cucurbita maxima</name>
    <name type="common">Pumpkin</name>
    <name type="synonym">Winter squash</name>
    <dbReference type="NCBI Taxonomy" id="3661"/>
    <lineage>
        <taxon>Eukaryota</taxon>
        <taxon>Viridiplantae</taxon>
        <taxon>Streptophyta</taxon>
        <taxon>Embryophyta</taxon>
        <taxon>Tracheophyta</taxon>
        <taxon>Spermatophyta</taxon>
        <taxon>Magnoliopsida</taxon>
        <taxon>eudicotyledons</taxon>
        <taxon>Gunneridae</taxon>
        <taxon>Pentapetalae</taxon>
        <taxon>rosids</taxon>
        <taxon>fabids</taxon>
        <taxon>Cucurbitales</taxon>
        <taxon>Cucurbitaceae</taxon>
        <taxon>Cucurbiteae</taxon>
        <taxon>Cucurbita</taxon>
    </lineage>
</organism>
<dbReference type="FunFam" id="1.10.10.1290:FF:000001">
    <property type="entry name" value="DELLA protein GAI"/>
    <property type="match status" value="1"/>
</dbReference>
<name>A0A6J1J1L1_CUCMA</name>
<keyword evidence="4 10" id="KW-0939">Gibberellin signaling pathway</keyword>
<dbReference type="Gene3D" id="1.10.10.1290">
    <property type="entry name" value="Transcriptional regulator DELLA, N-terminal domain"/>
    <property type="match status" value="1"/>
</dbReference>
<comment type="function">
    <text evidence="10">Transcriptional regulator that acts as a repressor of the gibberellin (GA) signaling pathway. Probably acts by participating in large multiprotein complexes that repress transcription of GA-inducible genes.</text>
</comment>
<evidence type="ECO:0000256" key="3">
    <source>
        <dbReference type="ARBA" id="ARBA00022843"/>
    </source>
</evidence>